<organism evidence="2 3">
    <name type="scientific">Chondrus crispus</name>
    <name type="common">Carrageen Irish moss</name>
    <name type="synonym">Polymorpha crispa</name>
    <dbReference type="NCBI Taxonomy" id="2769"/>
    <lineage>
        <taxon>Eukaryota</taxon>
        <taxon>Rhodophyta</taxon>
        <taxon>Florideophyceae</taxon>
        <taxon>Rhodymeniophycidae</taxon>
        <taxon>Gigartinales</taxon>
        <taxon>Gigartinaceae</taxon>
        <taxon>Chondrus</taxon>
    </lineage>
</organism>
<dbReference type="KEGG" id="ccp:CHC_T00006750001"/>
<evidence type="ECO:0000256" key="1">
    <source>
        <dbReference type="SAM" id="MobiDB-lite"/>
    </source>
</evidence>
<dbReference type="Proteomes" id="UP000012073">
    <property type="component" value="Unassembled WGS sequence"/>
</dbReference>
<feature type="compositionally biased region" description="Basic and acidic residues" evidence="1">
    <location>
        <begin position="93"/>
        <end position="111"/>
    </location>
</feature>
<dbReference type="AlphaFoldDB" id="R7QPJ7"/>
<dbReference type="GeneID" id="17317753"/>
<reference evidence="3" key="1">
    <citation type="journal article" date="2013" name="Proc. Natl. Acad. Sci. U.S.A.">
        <title>Genome structure and metabolic features in the red seaweed Chondrus crispus shed light on evolution of the Archaeplastida.</title>
        <authorList>
            <person name="Collen J."/>
            <person name="Porcel B."/>
            <person name="Carre W."/>
            <person name="Ball S.G."/>
            <person name="Chaparro C."/>
            <person name="Tonon T."/>
            <person name="Barbeyron T."/>
            <person name="Michel G."/>
            <person name="Noel B."/>
            <person name="Valentin K."/>
            <person name="Elias M."/>
            <person name="Artiguenave F."/>
            <person name="Arun A."/>
            <person name="Aury J.M."/>
            <person name="Barbosa-Neto J.F."/>
            <person name="Bothwell J.H."/>
            <person name="Bouget F.Y."/>
            <person name="Brillet L."/>
            <person name="Cabello-Hurtado F."/>
            <person name="Capella-Gutierrez S."/>
            <person name="Charrier B."/>
            <person name="Cladiere L."/>
            <person name="Cock J.M."/>
            <person name="Coelho S.M."/>
            <person name="Colleoni C."/>
            <person name="Czjzek M."/>
            <person name="Da Silva C."/>
            <person name="Delage L."/>
            <person name="Denoeud F."/>
            <person name="Deschamps P."/>
            <person name="Dittami S.M."/>
            <person name="Gabaldon T."/>
            <person name="Gachon C.M."/>
            <person name="Groisillier A."/>
            <person name="Herve C."/>
            <person name="Jabbari K."/>
            <person name="Katinka M."/>
            <person name="Kloareg B."/>
            <person name="Kowalczyk N."/>
            <person name="Labadie K."/>
            <person name="Leblanc C."/>
            <person name="Lopez P.J."/>
            <person name="McLachlan D.H."/>
            <person name="Meslet-Cladiere L."/>
            <person name="Moustafa A."/>
            <person name="Nehr Z."/>
            <person name="Nyvall Collen P."/>
            <person name="Panaud O."/>
            <person name="Partensky F."/>
            <person name="Poulain J."/>
            <person name="Rensing S.A."/>
            <person name="Rousvoal S."/>
            <person name="Samson G."/>
            <person name="Symeonidi A."/>
            <person name="Weissenbach J."/>
            <person name="Zambounis A."/>
            <person name="Wincker P."/>
            <person name="Boyen C."/>
        </authorList>
    </citation>
    <scope>NUCLEOTIDE SEQUENCE [LARGE SCALE GENOMIC DNA]</scope>
    <source>
        <strain evidence="3">cv. Stackhouse</strain>
    </source>
</reference>
<feature type="compositionally biased region" description="Basic and acidic residues" evidence="1">
    <location>
        <begin position="59"/>
        <end position="74"/>
    </location>
</feature>
<keyword evidence="3" id="KW-1185">Reference proteome</keyword>
<accession>R7QPJ7</accession>
<evidence type="ECO:0000313" key="2">
    <source>
        <dbReference type="EMBL" id="CDF39703.1"/>
    </source>
</evidence>
<sequence length="158" mass="17126">MGLYGVCKASARVSVADVSAETPVETVETSFSKASTASTSARRASFRRITSCRTFAVSREDARRASSSADDIRSSRTARPTCSSGENLGSRKTRSDASARNEPTSPDKPDVGDWGGVAFGRRGPTMDPTLARMWARLWKRGNPYGRDPREEGRVMCAQ</sequence>
<proteinExistence type="predicted"/>
<gene>
    <name evidence="2" type="ORF">CHC_T00006750001</name>
</gene>
<name>R7QPJ7_CHOCR</name>
<dbReference type="RefSeq" id="XP_005709997.1">
    <property type="nucleotide sequence ID" value="XM_005709940.1"/>
</dbReference>
<feature type="compositionally biased region" description="Low complexity" evidence="1">
    <location>
        <begin position="29"/>
        <end position="42"/>
    </location>
</feature>
<dbReference type="EMBL" id="HG002070">
    <property type="protein sequence ID" value="CDF39703.1"/>
    <property type="molecule type" value="Genomic_DNA"/>
</dbReference>
<dbReference type="Gramene" id="CDF39703">
    <property type="protein sequence ID" value="CDF39703"/>
    <property type="gene ID" value="CHC_T00006750001"/>
</dbReference>
<protein>
    <submittedName>
        <fullName evidence="2">Uncharacterized protein</fullName>
    </submittedName>
</protein>
<feature type="region of interest" description="Disordered" evidence="1">
    <location>
        <begin position="19"/>
        <end position="42"/>
    </location>
</feature>
<feature type="region of interest" description="Disordered" evidence="1">
    <location>
        <begin position="59"/>
        <end position="127"/>
    </location>
</feature>
<evidence type="ECO:0000313" key="3">
    <source>
        <dbReference type="Proteomes" id="UP000012073"/>
    </source>
</evidence>